<evidence type="ECO:0000313" key="1">
    <source>
        <dbReference type="EMBL" id="CAF1931716.1"/>
    </source>
</evidence>
<accession>A0A816L3F7</accession>
<gene>
    <name evidence="1" type="ORF">DARMORV10_C05P42610.1</name>
</gene>
<protein>
    <submittedName>
        <fullName evidence="1">(rape) hypothetical protein</fullName>
    </submittedName>
</protein>
<dbReference type="Proteomes" id="UP001295469">
    <property type="component" value="Chromosome C05"/>
</dbReference>
<dbReference type="EMBL" id="HG994369">
    <property type="protein sequence ID" value="CAF1931716.1"/>
    <property type="molecule type" value="Genomic_DNA"/>
</dbReference>
<sequence>MKRAADAGYEHAVYTRAMTRAIFCCDGQYFAGIQENRFRG</sequence>
<organism evidence="1">
    <name type="scientific">Brassica napus</name>
    <name type="common">Rape</name>
    <dbReference type="NCBI Taxonomy" id="3708"/>
    <lineage>
        <taxon>Eukaryota</taxon>
        <taxon>Viridiplantae</taxon>
        <taxon>Streptophyta</taxon>
        <taxon>Embryophyta</taxon>
        <taxon>Tracheophyta</taxon>
        <taxon>Spermatophyta</taxon>
        <taxon>Magnoliopsida</taxon>
        <taxon>eudicotyledons</taxon>
        <taxon>Gunneridae</taxon>
        <taxon>Pentapetalae</taxon>
        <taxon>rosids</taxon>
        <taxon>malvids</taxon>
        <taxon>Brassicales</taxon>
        <taxon>Brassicaceae</taxon>
        <taxon>Brassiceae</taxon>
        <taxon>Brassica</taxon>
    </lineage>
</organism>
<reference evidence="1" key="1">
    <citation type="submission" date="2021-01" db="EMBL/GenBank/DDBJ databases">
        <authorList>
            <consortium name="Genoscope - CEA"/>
            <person name="William W."/>
        </authorList>
    </citation>
    <scope>NUCLEOTIDE SEQUENCE</scope>
</reference>
<proteinExistence type="predicted"/>
<name>A0A816L3F7_BRANA</name>
<dbReference type="AlphaFoldDB" id="A0A816L3F7"/>